<evidence type="ECO:0000313" key="3">
    <source>
        <dbReference type="Proteomes" id="UP000588586"/>
    </source>
</evidence>
<dbReference type="RefSeq" id="WP_171244607.1">
    <property type="nucleotide sequence ID" value="NZ_JABEPQ010000004.1"/>
</dbReference>
<proteinExistence type="predicted"/>
<protein>
    <submittedName>
        <fullName evidence="2">DUF1772 domain-containing protein</fullName>
    </submittedName>
</protein>
<evidence type="ECO:0000256" key="1">
    <source>
        <dbReference type="SAM" id="Phobius"/>
    </source>
</evidence>
<dbReference type="Pfam" id="PF08592">
    <property type="entry name" value="Anthrone_oxy"/>
    <property type="match status" value="1"/>
</dbReference>
<name>A0A849HM59_9MICO</name>
<feature type="transmembrane region" description="Helical" evidence="1">
    <location>
        <begin position="140"/>
        <end position="158"/>
    </location>
</feature>
<dbReference type="AlphaFoldDB" id="A0A849HM59"/>
<keyword evidence="1" id="KW-0472">Membrane</keyword>
<comment type="caution">
    <text evidence="2">The sequence shown here is derived from an EMBL/GenBank/DDBJ whole genome shotgun (WGS) entry which is preliminary data.</text>
</comment>
<dbReference type="Proteomes" id="UP000588586">
    <property type="component" value="Unassembled WGS sequence"/>
</dbReference>
<feature type="transmembrane region" description="Helical" evidence="1">
    <location>
        <begin position="54"/>
        <end position="79"/>
    </location>
</feature>
<reference evidence="2 3" key="1">
    <citation type="submission" date="2020-04" db="EMBL/GenBank/DDBJ databases">
        <title>Knoellia sp. isolate from air conditioner.</title>
        <authorList>
            <person name="Chea S."/>
            <person name="Kim D.-U."/>
        </authorList>
    </citation>
    <scope>NUCLEOTIDE SEQUENCE [LARGE SCALE GENOMIC DNA]</scope>
    <source>
        <strain evidence="2 3">DB2414S</strain>
    </source>
</reference>
<dbReference type="InterPro" id="IPR013901">
    <property type="entry name" value="Anthrone_oxy"/>
</dbReference>
<keyword evidence="1" id="KW-0812">Transmembrane</keyword>
<keyword evidence="1" id="KW-1133">Transmembrane helix</keyword>
<organism evidence="2 3">
    <name type="scientific">Knoellia koreensis</name>
    <dbReference type="NCBI Taxonomy" id="2730921"/>
    <lineage>
        <taxon>Bacteria</taxon>
        <taxon>Bacillati</taxon>
        <taxon>Actinomycetota</taxon>
        <taxon>Actinomycetes</taxon>
        <taxon>Micrococcales</taxon>
        <taxon>Intrasporangiaceae</taxon>
        <taxon>Knoellia</taxon>
    </lineage>
</organism>
<keyword evidence="3" id="KW-1185">Reference proteome</keyword>
<gene>
    <name evidence="2" type="ORF">HJG52_15850</name>
</gene>
<feature type="transmembrane region" description="Helical" evidence="1">
    <location>
        <begin position="86"/>
        <end position="106"/>
    </location>
</feature>
<evidence type="ECO:0000313" key="2">
    <source>
        <dbReference type="EMBL" id="NNM47471.1"/>
    </source>
</evidence>
<sequence>MPQLESLRAPVLVIAALATGLQAGTYYTWATGVMPGLARVDDRTFVHAMQQMNIAIVNPAFLLTFLGAPLLTVVAAAIAAPQARPWAWGAAVLAIATIVITMGGNIPLNNALDRAGQVDSIRDLHAVRVAFEAPWARLNVLRFLTSALSLGAAVVAALRS</sequence>
<dbReference type="EMBL" id="JABEPQ010000004">
    <property type="protein sequence ID" value="NNM47471.1"/>
    <property type="molecule type" value="Genomic_DNA"/>
</dbReference>
<accession>A0A849HM59</accession>